<name>A0A261TTM8_9BORD</name>
<evidence type="ECO:0000313" key="2">
    <source>
        <dbReference type="Proteomes" id="UP000216913"/>
    </source>
</evidence>
<gene>
    <name evidence="1" type="ORF">CAL25_10835</name>
</gene>
<dbReference type="Proteomes" id="UP000216913">
    <property type="component" value="Unassembled WGS sequence"/>
</dbReference>
<sequence>MAIDSLPGGMSSVYLDAAKAIGPASQLLPAAILLERYDRLRGQVMEQASLVSGLNTELRGLEHQKALLMEQGLPAAELDQRLTELYSQGAEIASRVSVEMARLQNMSQMMSQASDELVRGIKTSFFDPDGTIRNLR</sequence>
<dbReference type="RefSeq" id="WP_094799951.1">
    <property type="nucleotide sequence ID" value="NZ_NEVP01000006.1"/>
</dbReference>
<comment type="caution">
    <text evidence="1">The sequence shown here is derived from an EMBL/GenBank/DDBJ whole genome shotgun (WGS) entry which is preliminary data.</text>
</comment>
<evidence type="ECO:0000313" key="1">
    <source>
        <dbReference type="EMBL" id="OZI51993.1"/>
    </source>
</evidence>
<reference evidence="1 2" key="1">
    <citation type="submission" date="2017-05" db="EMBL/GenBank/DDBJ databases">
        <title>Complete and WGS of Bordetella genogroups.</title>
        <authorList>
            <person name="Spilker T."/>
            <person name="LiPuma J."/>
        </authorList>
    </citation>
    <scope>NUCLEOTIDE SEQUENCE [LARGE SCALE GENOMIC DNA]</scope>
    <source>
        <strain evidence="1 2">AU10456</strain>
    </source>
</reference>
<protein>
    <submittedName>
        <fullName evidence="1">Uncharacterized protein</fullName>
    </submittedName>
</protein>
<proteinExistence type="predicted"/>
<organism evidence="1 2">
    <name type="scientific">Bordetella genomosp. 5</name>
    <dbReference type="NCBI Taxonomy" id="1395608"/>
    <lineage>
        <taxon>Bacteria</taxon>
        <taxon>Pseudomonadati</taxon>
        <taxon>Pseudomonadota</taxon>
        <taxon>Betaproteobacteria</taxon>
        <taxon>Burkholderiales</taxon>
        <taxon>Alcaligenaceae</taxon>
        <taxon>Bordetella</taxon>
    </lineage>
</organism>
<dbReference type="AlphaFoldDB" id="A0A261TTM8"/>
<dbReference type="EMBL" id="NEVP01000006">
    <property type="protein sequence ID" value="OZI51993.1"/>
    <property type="molecule type" value="Genomic_DNA"/>
</dbReference>
<accession>A0A261TTM8</accession>
<keyword evidence="2" id="KW-1185">Reference proteome</keyword>